<dbReference type="AlphaFoldDB" id="A0A0F9K6J1"/>
<proteinExistence type="predicted"/>
<gene>
    <name evidence="1" type="ORF">LCGC14_1740750</name>
</gene>
<reference evidence="1" key="1">
    <citation type="journal article" date="2015" name="Nature">
        <title>Complex archaea that bridge the gap between prokaryotes and eukaryotes.</title>
        <authorList>
            <person name="Spang A."/>
            <person name="Saw J.H."/>
            <person name="Jorgensen S.L."/>
            <person name="Zaremba-Niedzwiedzka K."/>
            <person name="Martijn J."/>
            <person name="Lind A.E."/>
            <person name="van Eijk R."/>
            <person name="Schleper C."/>
            <person name="Guy L."/>
            <person name="Ettema T.J."/>
        </authorList>
    </citation>
    <scope>NUCLEOTIDE SEQUENCE</scope>
</reference>
<comment type="caution">
    <text evidence="1">The sequence shown here is derived from an EMBL/GenBank/DDBJ whole genome shotgun (WGS) entry which is preliminary data.</text>
</comment>
<organism evidence="1">
    <name type="scientific">marine sediment metagenome</name>
    <dbReference type="NCBI Taxonomy" id="412755"/>
    <lineage>
        <taxon>unclassified sequences</taxon>
        <taxon>metagenomes</taxon>
        <taxon>ecological metagenomes</taxon>
    </lineage>
</organism>
<accession>A0A0F9K6J1</accession>
<dbReference type="EMBL" id="LAZR01015918">
    <property type="protein sequence ID" value="KKM06768.1"/>
    <property type="molecule type" value="Genomic_DNA"/>
</dbReference>
<protein>
    <submittedName>
        <fullName evidence="1">Uncharacterized protein</fullName>
    </submittedName>
</protein>
<sequence>MPLAGCLIWHISLPDIPQSCYMARIVVPSGHIYPLQSL</sequence>
<name>A0A0F9K6J1_9ZZZZ</name>
<evidence type="ECO:0000313" key="1">
    <source>
        <dbReference type="EMBL" id="KKM06768.1"/>
    </source>
</evidence>
<feature type="non-terminal residue" evidence="1">
    <location>
        <position position="38"/>
    </location>
</feature>